<keyword evidence="1" id="KW-0472">Membrane</keyword>
<protein>
    <submittedName>
        <fullName evidence="2">Uncharacterized protein</fullName>
    </submittedName>
</protein>
<dbReference type="AlphaFoldDB" id="X0RJN5"/>
<proteinExistence type="predicted"/>
<feature type="transmembrane region" description="Helical" evidence="1">
    <location>
        <begin position="52"/>
        <end position="68"/>
    </location>
</feature>
<organism evidence="2">
    <name type="scientific">marine sediment metagenome</name>
    <dbReference type="NCBI Taxonomy" id="412755"/>
    <lineage>
        <taxon>unclassified sequences</taxon>
        <taxon>metagenomes</taxon>
        <taxon>ecological metagenomes</taxon>
    </lineage>
</organism>
<reference evidence="2" key="1">
    <citation type="journal article" date="2014" name="Front. Microbiol.">
        <title>High frequency of phylogenetically diverse reductive dehalogenase-homologous genes in deep subseafloor sedimentary metagenomes.</title>
        <authorList>
            <person name="Kawai M."/>
            <person name="Futagami T."/>
            <person name="Toyoda A."/>
            <person name="Takaki Y."/>
            <person name="Nishi S."/>
            <person name="Hori S."/>
            <person name="Arai W."/>
            <person name="Tsubouchi T."/>
            <person name="Morono Y."/>
            <person name="Uchiyama I."/>
            <person name="Ito T."/>
            <person name="Fujiyama A."/>
            <person name="Inagaki F."/>
            <person name="Takami H."/>
        </authorList>
    </citation>
    <scope>NUCLEOTIDE SEQUENCE</scope>
    <source>
        <strain evidence="2">Expedition CK06-06</strain>
    </source>
</reference>
<dbReference type="Gene3D" id="3.30.460.40">
    <property type="match status" value="1"/>
</dbReference>
<gene>
    <name evidence="2" type="ORF">S01H1_10078</name>
</gene>
<keyword evidence="1" id="KW-0812">Transmembrane</keyword>
<feature type="non-terminal residue" evidence="2">
    <location>
        <position position="1"/>
    </location>
</feature>
<accession>X0RJN5</accession>
<name>X0RJN5_9ZZZZ</name>
<dbReference type="SUPFAM" id="SSF81301">
    <property type="entry name" value="Nucleotidyltransferase"/>
    <property type="match status" value="1"/>
</dbReference>
<dbReference type="InterPro" id="IPR043519">
    <property type="entry name" value="NT_sf"/>
</dbReference>
<sequence length="249" mass="28077">RLDPPAAPSELWTFGIVWLLLTVCFELVFGRVALGSSWQELLGAYDPGSGRIWWLVLLTVLLAPPLLGRDRAREAGLSPIERRIEFLSEEHAAEAMAWLADLFRDHDVRYAAAGGLAARSWGATRPLVDLDFFVYAEDLDRVESDLAPYVIRPLTALKDDHWDLSFMRLDYGGVPLELSVAEGARYRESATGEWHDTCPDFSACPEREILGVRLRVMNRDDLVAYKRRVDRAVDRADIAAIERAHREAS</sequence>
<evidence type="ECO:0000256" key="1">
    <source>
        <dbReference type="SAM" id="Phobius"/>
    </source>
</evidence>
<evidence type="ECO:0000313" key="2">
    <source>
        <dbReference type="EMBL" id="GAF69039.1"/>
    </source>
</evidence>
<dbReference type="EMBL" id="BARS01005148">
    <property type="protein sequence ID" value="GAF69039.1"/>
    <property type="molecule type" value="Genomic_DNA"/>
</dbReference>
<comment type="caution">
    <text evidence="2">The sequence shown here is derived from an EMBL/GenBank/DDBJ whole genome shotgun (WGS) entry which is preliminary data.</text>
</comment>
<feature type="transmembrane region" description="Helical" evidence="1">
    <location>
        <begin position="12"/>
        <end position="32"/>
    </location>
</feature>
<keyword evidence="1" id="KW-1133">Transmembrane helix</keyword>